<dbReference type="InterPro" id="IPR022271">
    <property type="entry name" value="Lipocalin_ApoD"/>
</dbReference>
<feature type="domain" description="Lipocalin/cytosolic fatty-acid binding" evidence="3">
    <location>
        <begin position="36"/>
        <end position="175"/>
    </location>
</feature>
<dbReference type="Gene3D" id="2.40.128.20">
    <property type="match status" value="1"/>
</dbReference>
<dbReference type="CDD" id="cd19438">
    <property type="entry name" value="lipocalin_Blc-like"/>
    <property type="match status" value="1"/>
</dbReference>
<dbReference type="EMBL" id="FOUZ01000001">
    <property type="protein sequence ID" value="SFM66221.1"/>
    <property type="molecule type" value="Genomic_DNA"/>
</dbReference>
<evidence type="ECO:0000259" key="3">
    <source>
        <dbReference type="Pfam" id="PF08212"/>
    </source>
</evidence>
<comment type="similarity">
    <text evidence="1 2">Belongs to the calycin superfamily. Lipocalin family.</text>
</comment>
<name>A0A1I4SPB4_9FLAO</name>
<dbReference type="InterPro" id="IPR000566">
    <property type="entry name" value="Lipocln_cytosolic_FA-bd_dom"/>
</dbReference>
<proteinExistence type="inferred from homology"/>
<dbReference type="PIRSF" id="PIRSF036893">
    <property type="entry name" value="Lipocalin_ApoD"/>
    <property type="match status" value="1"/>
</dbReference>
<dbReference type="PANTHER" id="PTHR10612:SF34">
    <property type="entry name" value="APOLIPOPROTEIN D"/>
    <property type="match status" value="1"/>
</dbReference>
<dbReference type="InterPro" id="IPR012674">
    <property type="entry name" value="Calycin"/>
</dbReference>
<evidence type="ECO:0000313" key="5">
    <source>
        <dbReference type="Proteomes" id="UP000199149"/>
    </source>
</evidence>
<evidence type="ECO:0000256" key="1">
    <source>
        <dbReference type="ARBA" id="ARBA00006889"/>
    </source>
</evidence>
<dbReference type="Pfam" id="PF08212">
    <property type="entry name" value="Lipocalin_2"/>
    <property type="match status" value="1"/>
</dbReference>
<gene>
    <name evidence="4" type="ORF">SAMN05421738_101296</name>
</gene>
<dbReference type="PANTHER" id="PTHR10612">
    <property type="entry name" value="APOLIPOPROTEIN D"/>
    <property type="match status" value="1"/>
</dbReference>
<keyword evidence="5" id="KW-1185">Reference proteome</keyword>
<dbReference type="SUPFAM" id="SSF50814">
    <property type="entry name" value="Lipocalins"/>
    <property type="match status" value="1"/>
</dbReference>
<dbReference type="AlphaFoldDB" id="A0A1I4SPB4"/>
<evidence type="ECO:0000313" key="4">
    <source>
        <dbReference type="EMBL" id="SFM66221.1"/>
    </source>
</evidence>
<accession>A0A1I4SPB4</accession>
<dbReference type="PRINTS" id="PR01171">
    <property type="entry name" value="BCTLIPOCALIN"/>
</dbReference>
<dbReference type="STRING" id="684065.SAMN05421738_101296"/>
<dbReference type="RefSeq" id="WP_092905824.1">
    <property type="nucleotide sequence ID" value="NZ_FOUZ01000001.1"/>
</dbReference>
<dbReference type="Proteomes" id="UP000199149">
    <property type="component" value="Unassembled WGS sequence"/>
</dbReference>
<dbReference type="InterPro" id="IPR047202">
    <property type="entry name" value="Lipocalin_Blc-like_dom"/>
</dbReference>
<protein>
    <submittedName>
        <fullName evidence="4">Apolipoprotein D and lipocalin family protein</fullName>
    </submittedName>
</protein>
<reference evidence="5" key="1">
    <citation type="submission" date="2016-10" db="EMBL/GenBank/DDBJ databases">
        <authorList>
            <person name="Varghese N."/>
            <person name="Submissions S."/>
        </authorList>
    </citation>
    <scope>NUCLEOTIDE SEQUENCE [LARGE SCALE GENOMIC DNA]</scope>
    <source>
        <strain evidence="5">XJ109</strain>
    </source>
</reference>
<dbReference type="InterPro" id="IPR002446">
    <property type="entry name" value="Lipocalin_bac"/>
</dbReference>
<evidence type="ECO:0000256" key="2">
    <source>
        <dbReference type="PIRNR" id="PIRNR036893"/>
    </source>
</evidence>
<sequence length="180" mass="20617">MNLKKLALAALAIGTTAYIVNHNKKNVKYKPAQNFDLGGFLGRWYEIARLENKVQKNQTNVTHRFSLNEEKGTLEIIVRGFDAKKKGWDKTEGIGKQEIENVGKLSTTFLPIFAKQLYIIDFDKDYNNALVASEDYKFLWILSRKKEISEKVKARFLDSAKKVGFDTNKLIWPSQVTIGK</sequence>
<keyword evidence="4" id="KW-0449">Lipoprotein</keyword>
<dbReference type="GO" id="GO:0006950">
    <property type="term" value="P:response to stress"/>
    <property type="evidence" value="ECO:0007669"/>
    <property type="project" value="UniProtKB-ARBA"/>
</dbReference>
<organism evidence="4 5">
    <name type="scientific">Algoriella xinjiangensis</name>
    <dbReference type="NCBI Taxonomy" id="684065"/>
    <lineage>
        <taxon>Bacteria</taxon>
        <taxon>Pseudomonadati</taxon>
        <taxon>Bacteroidota</taxon>
        <taxon>Flavobacteriia</taxon>
        <taxon>Flavobacteriales</taxon>
        <taxon>Weeksellaceae</taxon>
        <taxon>Algoriella</taxon>
    </lineage>
</organism>
<dbReference type="OrthoDB" id="594739at2"/>